<dbReference type="PANTHER" id="PTHR10623">
    <property type="entry name" value="MICROTUBULE-ASSOCIATED PROTEIN RP/EB FAMILY MEMBER"/>
    <property type="match status" value="1"/>
</dbReference>
<dbReference type="SUPFAM" id="SSF47576">
    <property type="entry name" value="Calponin-homology domain, CH-domain"/>
    <property type="match status" value="1"/>
</dbReference>
<dbReference type="Proteomes" id="UP000604825">
    <property type="component" value="Unassembled WGS sequence"/>
</dbReference>
<sequence>MDVAYIVGRNGILTWRNSTLQLSLSKVEKAASGAVACQLMDAAHPGVVPMHKVNFGAKMET</sequence>
<protein>
    <submittedName>
        <fullName evidence="1">Uncharacterized protein</fullName>
    </submittedName>
</protein>
<gene>
    <name evidence="1" type="ORF">NCGR_LOCUS2756</name>
</gene>
<dbReference type="InterPro" id="IPR027328">
    <property type="entry name" value="MAPRE"/>
</dbReference>
<dbReference type="EMBL" id="CAJGYO010000001">
    <property type="protein sequence ID" value="CAD6204774.1"/>
    <property type="molecule type" value="Genomic_DNA"/>
</dbReference>
<evidence type="ECO:0000313" key="2">
    <source>
        <dbReference type="Proteomes" id="UP000604825"/>
    </source>
</evidence>
<dbReference type="InterPro" id="IPR036872">
    <property type="entry name" value="CH_dom_sf"/>
</dbReference>
<organism evidence="1 2">
    <name type="scientific">Miscanthus lutarioriparius</name>
    <dbReference type="NCBI Taxonomy" id="422564"/>
    <lineage>
        <taxon>Eukaryota</taxon>
        <taxon>Viridiplantae</taxon>
        <taxon>Streptophyta</taxon>
        <taxon>Embryophyta</taxon>
        <taxon>Tracheophyta</taxon>
        <taxon>Spermatophyta</taxon>
        <taxon>Magnoliopsida</taxon>
        <taxon>Liliopsida</taxon>
        <taxon>Poales</taxon>
        <taxon>Poaceae</taxon>
        <taxon>PACMAD clade</taxon>
        <taxon>Panicoideae</taxon>
        <taxon>Andropogonodae</taxon>
        <taxon>Andropogoneae</taxon>
        <taxon>Saccharinae</taxon>
        <taxon>Miscanthus</taxon>
    </lineage>
</organism>
<reference evidence="1" key="1">
    <citation type="submission" date="2020-10" db="EMBL/GenBank/DDBJ databases">
        <authorList>
            <person name="Han B."/>
            <person name="Lu T."/>
            <person name="Zhao Q."/>
            <person name="Huang X."/>
            <person name="Zhao Y."/>
        </authorList>
    </citation>
    <scope>NUCLEOTIDE SEQUENCE</scope>
</reference>
<dbReference type="OrthoDB" id="779060at2759"/>
<proteinExistence type="predicted"/>
<dbReference type="AlphaFoldDB" id="A0A811MDW2"/>
<evidence type="ECO:0000313" key="1">
    <source>
        <dbReference type="EMBL" id="CAD6204774.1"/>
    </source>
</evidence>
<keyword evidence="2" id="KW-1185">Reference proteome</keyword>
<dbReference type="GO" id="GO:0008017">
    <property type="term" value="F:microtubule binding"/>
    <property type="evidence" value="ECO:0007669"/>
    <property type="project" value="InterPro"/>
</dbReference>
<accession>A0A811MDW2</accession>
<dbReference type="Gene3D" id="1.10.418.10">
    <property type="entry name" value="Calponin-like domain"/>
    <property type="match status" value="1"/>
</dbReference>
<comment type="caution">
    <text evidence="1">The sequence shown here is derived from an EMBL/GenBank/DDBJ whole genome shotgun (WGS) entry which is preliminary data.</text>
</comment>
<name>A0A811MDW2_9POAL</name>